<organism evidence="13 15">
    <name type="scientific">Sphingosinicella microcystinivorans</name>
    <dbReference type="NCBI Taxonomy" id="335406"/>
    <lineage>
        <taxon>Bacteria</taxon>
        <taxon>Pseudomonadati</taxon>
        <taxon>Pseudomonadota</taxon>
        <taxon>Alphaproteobacteria</taxon>
        <taxon>Sphingomonadales</taxon>
        <taxon>Sphingosinicellaceae</taxon>
        <taxon>Sphingosinicella</taxon>
    </lineage>
</organism>
<dbReference type="Proteomes" id="UP000276029">
    <property type="component" value="Unassembled WGS sequence"/>
</dbReference>
<dbReference type="Proteomes" id="UP000275727">
    <property type="component" value="Chromosome"/>
</dbReference>
<dbReference type="InterPro" id="IPR012910">
    <property type="entry name" value="Plug_dom"/>
</dbReference>
<evidence type="ECO:0000256" key="3">
    <source>
        <dbReference type="ARBA" id="ARBA00022452"/>
    </source>
</evidence>
<dbReference type="PANTHER" id="PTHR47234">
    <property type="match status" value="1"/>
</dbReference>
<dbReference type="KEGG" id="smic:SmB9_11860"/>
<dbReference type="InterPro" id="IPR000531">
    <property type="entry name" value="Beta-barrel_TonB"/>
</dbReference>
<evidence type="ECO:0000313" key="14">
    <source>
        <dbReference type="EMBL" id="RKS90614.1"/>
    </source>
</evidence>
<dbReference type="EMBL" id="AP018711">
    <property type="protein sequence ID" value="BBE33528.1"/>
    <property type="molecule type" value="Genomic_DNA"/>
</dbReference>
<evidence type="ECO:0000256" key="10">
    <source>
        <dbReference type="SAM" id="SignalP"/>
    </source>
</evidence>
<comment type="similarity">
    <text evidence="8 9">Belongs to the TonB-dependent receptor family.</text>
</comment>
<evidence type="ECO:0000256" key="4">
    <source>
        <dbReference type="ARBA" id="ARBA00022692"/>
    </source>
</evidence>
<dbReference type="EMBL" id="RBWX01000007">
    <property type="protein sequence ID" value="RKS90614.1"/>
    <property type="molecule type" value="Genomic_DNA"/>
</dbReference>
<keyword evidence="6 8" id="KW-0472">Membrane</keyword>
<accession>A0AAD1D518</accession>
<evidence type="ECO:0000256" key="8">
    <source>
        <dbReference type="PROSITE-ProRule" id="PRU01360"/>
    </source>
</evidence>
<name>A0AAD1D518_SPHMI</name>
<feature type="domain" description="TonB-dependent receptor-like beta-barrel" evidence="11">
    <location>
        <begin position="381"/>
        <end position="880"/>
    </location>
</feature>
<keyword evidence="10" id="KW-0732">Signal</keyword>
<dbReference type="InterPro" id="IPR036942">
    <property type="entry name" value="Beta-barrel_TonB_sf"/>
</dbReference>
<dbReference type="Gene3D" id="2.40.170.20">
    <property type="entry name" value="TonB-dependent receptor, beta-barrel domain"/>
    <property type="match status" value="1"/>
</dbReference>
<dbReference type="Pfam" id="PF00593">
    <property type="entry name" value="TonB_dep_Rec_b-barrel"/>
    <property type="match status" value="1"/>
</dbReference>
<reference evidence="13 15" key="1">
    <citation type="submission" date="2018-06" db="EMBL/GenBank/DDBJ databases">
        <title>Complete Genome Sequence of the Microcystin-Degrading Bacterium Sphingosinicella microcystinivorans Strain B-9.</title>
        <authorList>
            <person name="Jin H."/>
            <person name="Nishizawa T."/>
            <person name="Guo Y."/>
            <person name="Nishizawa A."/>
            <person name="Park H."/>
            <person name="Kato H."/>
            <person name="Tsuji K."/>
            <person name="Harada K."/>
        </authorList>
    </citation>
    <scope>NUCLEOTIDE SEQUENCE [LARGE SCALE GENOMIC DNA]</scope>
    <source>
        <strain evidence="13 15">B9</strain>
    </source>
</reference>
<evidence type="ECO:0000256" key="1">
    <source>
        <dbReference type="ARBA" id="ARBA00004571"/>
    </source>
</evidence>
<sequence length="910" mass="98376">MTSMLGIRSSARAASVSVLALGLALTFSNSAFAQDAAESNAAENSELIIVTGSRIQRSGFDAPTPTTVLGVEELAQGNRPSIAQALNDVPQFRATNTPATTTGNTNAAASPADLRGLGITRTLTLFNGYRFTGSADLNSVPQNVIKRVDVVTGGASAAWGSGAVAGVVNLIIDDNMTGVKAGLNTGVSTYGDGQRYGGDLAWGTKFADDRGHFMIAGEYLQDKGAWDRDSRKNMNGGLFQRADGQLVLTEDIKYTILNRGGSILSLTAAPYNLIFNPDGSVGPLPLGSETFGQQTVGGDGQGLYEYLSVSTPYKRINVFARASYDVTDTMKFWVDARYNRMSSDFTFFPDTPIAVIMPDNAFLTDQARTQLATAGVTGPFVLGRILDDVGPDRFLNYRYKRRNMEIAAGVDGSIGDRWKYRAYYNHGELKNDQWLDNQRITANFNRAVDSVLVGGTPVCRVNADANLANDDPACVPINILGNGNITDAARAYSFASGGSVTTTKLDTAGVSLSGELFSMWAGPVDIAVGSDWRWEEFTTNSTDPYSVNRQLTPLNFSATNGGFDVKEFFAEVNAPLLDVADTARLDVNGAIRYSDYSTSGGIWTWKTGSTLRLFNDLLLRAVYSRDIRSPSITEYYLARATNLGNMIDPFRSNALALNVYSYTGGNPDLDPEVAHTLTLGGSYSPNFVPGLRVSADFYKIKIDDVIVTLLGQDVLGLCYAENPSDNTCGGLIERDSSGGLVSVLRTFRNLAKYETKGIDLEASYQMPVGAGSLTFRALATHVIELLIDDGVRVTDRAGIVGGDTVFSTPKWRGTATITYQDERFGSDLRFRYVDGGIYSNQIGPNGQPILNNDISSRTYVDFGMRMKVGEFTLYGNVNNLFNVSAPRTQYTNPNYEVMGRYFSGGVKVNF</sequence>
<keyword evidence="3 8" id="KW-1134">Transmembrane beta strand</keyword>
<evidence type="ECO:0000256" key="2">
    <source>
        <dbReference type="ARBA" id="ARBA00022448"/>
    </source>
</evidence>
<evidence type="ECO:0000256" key="7">
    <source>
        <dbReference type="ARBA" id="ARBA00023237"/>
    </source>
</evidence>
<reference evidence="14 16" key="2">
    <citation type="submission" date="2018-10" db="EMBL/GenBank/DDBJ databases">
        <title>Genomic Encyclopedia of Type Strains, Phase IV (KMG-IV): sequencing the most valuable type-strain genomes for metagenomic binning, comparative biology and taxonomic classification.</title>
        <authorList>
            <person name="Goeker M."/>
        </authorList>
    </citation>
    <scope>NUCLEOTIDE SEQUENCE [LARGE SCALE GENOMIC DNA]</scope>
    <source>
        <strain evidence="14 16">DSM 19791</strain>
    </source>
</reference>
<dbReference type="InterPro" id="IPR037066">
    <property type="entry name" value="Plug_dom_sf"/>
</dbReference>
<keyword evidence="7 8" id="KW-0998">Cell outer membrane</keyword>
<dbReference type="AlphaFoldDB" id="A0AAD1D518"/>
<keyword evidence="16" id="KW-1185">Reference proteome</keyword>
<keyword evidence="5 9" id="KW-0798">TonB box</keyword>
<evidence type="ECO:0000313" key="13">
    <source>
        <dbReference type="EMBL" id="BBE33528.1"/>
    </source>
</evidence>
<keyword evidence="2 8" id="KW-0813">Transport</keyword>
<dbReference type="Pfam" id="PF07715">
    <property type="entry name" value="Plug"/>
    <property type="match status" value="1"/>
</dbReference>
<evidence type="ECO:0000256" key="6">
    <source>
        <dbReference type="ARBA" id="ARBA00023136"/>
    </source>
</evidence>
<dbReference type="InterPro" id="IPR039426">
    <property type="entry name" value="TonB-dep_rcpt-like"/>
</dbReference>
<proteinExistence type="inferred from homology"/>
<dbReference type="GO" id="GO:0009279">
    <property type="term" value="C:cell outer membrane"/>
    <property type="evidence" value="ECO:0007669"/>
    <property type="project" value="UniProtKB-SubCell"/>
</dbReference>
<evidence type="ECO:0000259" key="12">
    <source>
        <dbReference type="Pfam" id="PF07715"/>
    </source>
</evidence>
<dbReference type="PROSITE" id="PS52016">
    <property type="entry name" value="TONB_DEPENDENT_REC_3"/>
    <property type="match status" value="1"/>
</dbReference>
<dbReference type="RefSeq" id="WP_121047144.1">
    <property type="nucleotide sequence ID" value="NZ_AP018711.1"/>
</dbReference>
<feature type="chain" id="PRO_5042213708" evidence="10">
    <location>
        <begin position="34"/>
        <end position="910"/>
    </location>
</feature>
<evidence type="ECO:0000259" key="11">
    <source>
        <dbReference type="Pfam" id="PF00593"/>
    </source>
</evidence>
<comment type="subcellular location">
    <subcellularLocation>
        <location evidence="1 8">Cell outer membrane</location>
        <topology evidence="1 8">Multi-pass membrane protein</topology>
    </subcellularLocation>
</comment>
<keyword evidence="13" id="KW-0675">Receptor</keyword>
<feature type="signal peptide" evidence="10">
    <location>
        <begin position="1"/>
        <end position="33"/>
    </location>
</feature>
<dbReference type="Gene3D" id="2.170.130.10">
    <property type="entry name" value="TonB-dependent receptor, plug domain"/>
    <property type="match status" value="1"/>
</dbReference>
<dbReference type="SUPFAM" id="SSF56935">
    <property type="entry name" value="Porins"/>
    <property type="match status" value="1"/>
</dbReference>
<evidence type="ECO:0000256" key="5">
    <source>
        <dbReference type="ARBA" id="ARBA00023077"/>
    </source>
</evidence>
<gene>
    <name evidence="14" type="ORF">DFR51_0152</name>
    <name evidence="13" type="ORF">SmB9_11860</name>
</gene>
<evidence type="ECO:0000313" key="16">
    <source>
        <dbReference type="Proteomes" id="UP000276029"/>
    </source>
</evidence>
<evidence type="ECO:0000313" key="15">
    <source>
        <dbReference type="Proteomes" id="UP000275727"/>
    </source>
</evidence>
<dbReference type="PANTHER" id="PTHR47234:SF3">
    <property type="entry name" value="SECRETIN_TONB SHORT N-TERMINAL DOMAIN-CONTAINING PROTEIN"/>
    <property type="match status" value="1"/>
</dbReference>
<feature type="domain" description="TonB-dependent receptor plug" evidence="12">
    <location>
        <begin position="61"/>
        <end position="167"/>
    </location>
</feature>
<evidence type="ECO:0000256" key="9">
    <source>
        <dbReference type="RuleBase" id="RU003357"/>
    </source>
</evidence>
<protein>
    <submittedName>
        <fullName evidence="13 14">TonB-dependent receptor</fullName>
    </submittedName>
</protein>
<keyword evidence="4 8" id="KW-0812">Transmembrane</keyword>